<dbReference type="Proteomes" id="UP000095766">
    <property type="component" value="Unassembled WGS sequence"/>
</dbReference>
<accession>A0A174LXD5</accession>
<dbReference type="EMBL" id="CZAO01000005">
    <property type="protein sequence ID" value="CUP28753.1"/>
    <property type="molecule type" value="Genomic_DNA"/>
</dbReference>
<evidence type="ECO:0000313" key="2">
    <source>
        <dbReference type="EMBL" id="CUP28753.1"/>
    </source>
</evidence>
<evidence type="ECO:0000313" key="3">
    <source>
        <dbReference type="Proteomes" id="UP000095766"/>
    </source>
</evidence>
<evidence type="ECO:0000256" key="1">
    <source>
        <dbReference type="SAM" id="MobiDB-lite"/>
    </source>
</evidence>
<dbReference type="RefSeq" id="WP_057252928.1">
    <property type="nucleotide sequence ID" value="NZ_CZAO01000005.1"/>
</dbReference>
<organism evidence="2 3">
    <name type="scientific">Bacteroides uniformis</name>
    <dbReference type="NCBI Taxonomy" id="820"/>
    <lineage>
        <taxon>Bacteria</taxon>
        <taxon>Pseudomonadati</taxon>
        <taxon>Bacteroidota</taxon>
        <taxon>Bacteroidia</taxon>
        <taxon>Bacteroidales</taxon>
        <taxon>Bacteroidaceae</taxon>
        <taxon>Bacteroides</taxon>
    </lineage>
</organism>
<reference evidence="2 3" key="1">
    <citation type="submission" date="2015-09" db="EMBL/GenBank/DDBJ databases">
        <authorList>
            <consortium name="Pathogen Informatics"/>
        </authorList>
    </citation>
    <scope>NUCLEOTIDE SEQUENCE [LARGE SCALE GENOMIC DNA]</scope>
    <source>
        <strain evidence="2 3">2789STDY5834898</strain>
    </source>
</reference>
<feature type="compositionally biased region" description="Polar residues" evidence="1">
    <location>
        <begin position="1"/>
        <end position="10"/>
    </location>
</feature>
<sequence>MQQAIITRQSPAPIGMPVTRRPKVHVPQPAIKLPPRGTTGPVHISKLLNPVLEICRHPDRNRLLAEFFSEY</sequence>
<name>A0A174LXD5_BACUN</name>
<gene>
    <name evidence="2" type="ORF">ERS852510_01214</name>
</gene>
<proteinExistence type="predicted"/>
<feature type="region of interest" description="Disordered" evidence="1">
    <location>
        <begin position="1"/>
        <end position="39"/>
    </location>
</feature>
<protein>
    <submittedName>
        <fullName evidence="2">Uncharacterized protein</fullName>
    </submittedName>
</protein>
<dbReference type="AlphaFoldDB" id="A0A174LXD5"/>